<accession>A0AAD9E9Q1</accession>
<proteinExistence type="predicted"/>
<evidence type="ECO:0000313" key="1">
    <source>
        <dbReference type="EMBL" id="KAK1840585.1"/>
    </source>
</evidence>
<dbReference type="EMBL" id="JAQOWY010000548">
    <property type="protein sequence ID" value="KAK1840585.1"/>
    <property type="molecule type" value="Genomic_DNA"/>
</dbReference>
<sequence>MILLNLTIAILGSTIIINTIKHIYNHKHVTIHEEPTNVPFTQPRQDQYYNHQNIKMRFSAVLAIFAASYAAAMPVDAKPDAGKGGDIAACETKAAADQVACINGCAKDAACITACTSVAVQQYTSCAGV</sequence>
<dbReference type="AlphaFoldDB" id="A0AAD9E9Q1"/>
<comment type="caution">
    <text evidence="1">The sequence shown here is derived from an EMBL/GenBank/DDBJ whole genome shotgun (WGS) entry which is preliminary data.</text>
</comment>
<organism evidence="1 2">
    <name type="scientific">Colletotrichum chrysophilum</name>
    <dbReference type="NCBI Taxonomy" id="1836956"/>
    <lineage>
        <taxon>Eukaryota</taxon>
        <taxon>Fungi</taxon>
        <taxon>Dikarya</taxon>
        <taxon>Ascomycota</taxon>
        <taxon>Pezizomycotina</taxon>
        <taxon>Sordariomycetes</taxon>
        <taxon>Hypocreomycetidae</taxon>
        <taxon>Glomerellales</taxon>
        <taxon>Glomerellaceae</taxon>
        <taxon>Colletotrichum</taxon>
        <taxon>Colletotrichum gloeosporioides species complex</taxon>
    </lineage>
</organism>
<reference evidence="1" key="1">
    <citation type="submission" date="2023-01" db="EMBL/GenBank/DDBJ databases">
        <title>Colletotrichum chrysophilum M932 genome sequence.</title>
        <authorList>
            <person name="Baroncelli R."/>
        </authorList>
    </citation>
    <scope>NUCLEOTIDE SEQUENCE</scope>
    <source>
        <strain evidence="1">M932</strain>
    </source>
</reference>
<evidence type="ECO:0000313" key="2">
    <source>
        <dbReference type="Proteomes" id="UP001243330"/>
    </source>
</evidence>
<keyword evidence="2" id="KW-1185">Reference proteome</keyword>
<name>A0AAD9E9Q1_9PEZI</name>
<protein>
    <submittedName>
        <fullName evidence="1">Uncharacterized protein</fullName>
    </submittedName>
</protein>
<gene>
    <name evidence="1" type="ORF">CCHR01_16784</name>
</gene>
<dbReference type="Proteomes" id="UP001243330">
    <property type="component" value="Unassembled WGS sequence"/>
</dbReference>